<dbReference type="Pfam" id="PF00589">
    <property type="entry name" value="Phage_integrase"/>
    <property type="match status" value="1"/>
</dbReference>
<proteinExistence type="inferred from homology"/>
<evidence type="ECO:0000256" key="5">
    <source>
        <dbReference type="ARBA" id="ARBA00022908"/>
    </source>
</evidence>
<evidence type="ECO:0000256" key="6">
    <source>
        <dbReference type="ARBA" id="ARBA00023125"/>
    </source>
</evidence>
<evidence type="ECO:0000256" key="1">
    <source>
        <dbReference type="ARBA" id="ARBA00008857"/>
    </source>
</evidence>
<keyword evidence="5" id="KW-0229">DNA integration</keyword>
<feature type="domain" description="Tyr recombinase" evidence="9">
    <location>
        <begin position="181"/>
        <end position="354"/>
    </location>
</feature>
<dbReference type="PROSITE" id="PS51898">
    <property type="entry name" value="TYR_RECOMBINASE"/>
    <property type="match status" value="1"/>
</dbReference>
<evidence type="ECO:0000256" key="3">
    <source>
        <dbReference type="ARBA" id="ARBA00022679"/>
    </source>
</evidence>
<keyword evidence="7" id="KW-0233">DNA recombination</keyword>
<dbReference type="InterPro" id="IPR010998">
    <property type="entry name" value="Integrase_recombinase_N"/>
</dbReference>
<evidence type="ECO:0000256" key="2">
    <source>
        <dbReference type="ARBA" id="ARBA00016082"/>
    </source>
</evidence>
<dbReference type="GO" id="GO:0016787">
    <property type="term" value="F:hydrolase activity"/>
    <property type="evidence" value="ECO:0007669"/>
    <property type="project" value="UniProtKB-KW"/>
</dbReference>
<dbReference type="InterPro" id="IPR013762">
    <property type="entry name" value="Integrase-like_cat_sf"/>
</dbReference>
<sequence length="360" mass="41621">MVRYKKRENKNGTSYQATIRIKGYNTLCKTFKKKSDAQNWAEPIEQAMKKGTYIENTIVIDKNDFRQNIILMSDLITYFKENIAQNRYSSPEKYNVMFQWWSDKIGSIKVRELSASMLSSCKQILTTEKITKKGKDVVRGNNTINKYLMCLSAILTYAVKELELINANPMSKIKLMQKPTGRTRFLSDTEIEKLKSVCKEHSEILYLFFLLLLKTGGRFNEVRHLEIKDVDYSNNKVYFIDTKNKSHRGVHVDKNTLALLLKYSKKNNIKEGYIFSSTKRGAELCDMKGIMEQAIRKAGIQDFHIHDIRHTTASILARNGASLLEIAEILGQKSLTVARRYSHLTIKHTEELLSSIMDKY</sequence>
<keyword evidence="8" id="KW-1179">Viral genome integration</keyword>
<dbReference type="GO" id="GO:0075713">
    <property type="term" value="P:establishment of integrated proviral latency"/>
    <property type="evidence" value="ECO:0007669"/>
    <property type="project" value="UniProtKB-KW"/>
</dbReference>
<dbReference type="Gene3D" id="1.10.443.10">
    <property type="entry name" value="Intergrase catalytic core"/>
    <property type="match status" value="1"/>
</dbReference>
<evidence type="ECO:0000259" key="9">
    <source>
        <dbReference type="PROSITE" id="PS51898"/>
    </source>
</evidence>
<name>A0A8S5TLF1_9CAUD</name>
<evidence type="ECO:0000256" key="8">
    <source>
        <dbReference type="ARBA" id="ARBA00023195"/>
    </source>
</evidence>
<dbReference type="Pfam" id="PF13102">
    <property type="entry name" value="Phage_int_SAM_5"/>
    <property type="match status" value="1"/>
</dbReference>
<dbReference type="InterPro" id="IPR011010">
    <property type="entry name" value="DNA_brk_join_enz"/>
</dbReference>
<protein>
    <recommendedName>
        <fullName evidence="2">Integrase</fullName>
    </recommendedName>
</protein>
<dbReference type="GO" id="GO:0003677">
    <property type="term" value="F:DNA binding"/>
    <property type="evidence" value="ECO:0007669"/>
    <property type="project" value="UniProtKB-KW"/>
</dbReference>
<dbReference type="InterPro" id="IPR002104">
    <property type="entry name" value="Integrase_catalytic"/>
</dbReference>
<dbReference type="PANTHER" id="PTHR30349:SF64">
    <property type="entry name" value="PROPHAGE INTEGRASE INTD-RELATED"/>
    <property type="match status" value="1"/>
</dbReference>
<dbReference type="InterPro" id="IPR025269">
    <property type="entry name" value="SAM-like_dom"/>
</dbReference>
<dbReference type="CDD" id="cd00796">
    <property type="entry name" value="INT_Rci_Hp1_C"/>
    <property type="match status" value="1"/>
</dbReference>
<dbReference type="GO" id="GO:0015074">
    <property type="term" value="P:DNA integration"/>
    <property type="evidence" value="ECO:0007669"/>
    <property type="project" value="UniProtKB-KW"/>
</dbReference>
<dbReference type="GO" id="GO:0006310">
    <property type="term" value="P:DNA recombination"/>
    <property type="evidence" value="ECO:0007669"/>
    <property type="project" value="UniProtKB-KW"/>
</dbReference>
<dbReference type="GO" id="GO:0016740">
    <property type="term" value="F:transferase activity"/>
    <property type="evidence" value="ECO:0007669"/>
    <property type="project" value="UniProtKB-KW"/>
</dbReference>
<evidence type="ECO:0000313" key="10">
    <source>
        <dbReference type="EMBL" id="DAF63883.1"/>
    </source>
</evidence>
<keyword evidence="6" id="KW-0238">DNA-binding</keyword>
<evidence type="ECO:0000256" key="4">
    <source>
        <dbReference type="ARBA" id="ARBA00022801"/>
    </source>
</evidence>
<accession>A0A8S5TLF1</accession>
<organism evidence="10">
    <name type="scientific">Siphoviridae sp. ctgn638</name>
    <dbReference type="NCBI Taxonomy" id="2827913"/>
    <lineage>
        <taxon>Viruses</taxon>
        <taxon>Duplodnaviria</taxon>
        <taxon>Heunggongvirae</taxon>
        <taxon>Uroviricota</taxon>
        <taxon>Caudoviricetes</taxon>
    </lineage>
</organism>
<evidence type="ECO:0000256" key="7">
    <source>
        <dbReference type="ARBA" id="ARBA00023172"/>
    </source>
</evidence>
<keyword evidence="4" id="KW-0378">Hydrolase</keyword>
<dbReference type="EMBL" id="BK032845">
    <property type="protein sequence ID" value="DAF63883.1"/>
    <property type="molecule type" value="Genomic_DNA"/>
</dbReference>
<dbReference type="PANTHER" id="PTHR30349">
    <property type="entry name" value="PHAGE INTEGRASE-RELATED"/>
    <property type="match status" value="1"/>
</dbReference>
<dbReference type="Gene3D" id="1.10.150.130">
    <property type="match status" value="1"/>
</dbReference>
<keyword evidence="8" id="KW-1160">Virus entry into host cell</keyword>
<comment type="similarity">
    <text evidence="1">Belongs to the 'phage' integrase family.</text>
</comment>
<reference evidence="10" key="1">
    <citation type="journal article" date="2021" name="Proc. Natl. Acad. Sci. U.S.A.">
        <title>A Catalog of Tens of Thousands of Viruses from Human Metagenomes Reveals Hidden Associations with Chronic Diseases.</title>
        <authorList>
            <person name="Tisza M.J."/>
            <person name="Buck C.B."/>
        </authorList>
    </citation>
    <scope>NUCLEOTIDE SEQUENCE</scope>
    <source>
        <strain evidence="10">Ctgn638</strain>
    </source>
</reference>
<dbReference type="InterPro" id="IPR050090">
    <property type="entry name" value="Tyrosine_recombinase_XerCD"/>
</dbReference>
<keyword evidence="3" id="KW-0808">Transferase</keyword>
<dbReference type="SUPFAM" id="SSF56349">
    <property type="entry name" value="DNA breaking-rejoining enzymes"/>
    <property type="match status" value="1"/>
</dbReference>
<dbReference type="GO" id="GO:0044826">
    <property type="term" value="P:viral genome integration into host DNA"/>
    <property type="evidence" value="ECO:0007669"/>
    <property type="project" value="UniProtKB-KW"/>
</dbReference>